<evidence type="ECO:0000313" key="5">
    <source>
        <dbReference type="Proteomes" id="UP000565715"/>
    </source>
</evidence>
<evidence type="ECO:0000259" key="3">
    <source>
        <dbReference type="Pfam" id="PF13649"/>
    </source>
</evidence>
<gene>
    <name evidence="4" type="ORF">HGA13_24865</name>
</gene>
<protein>
    <submittedName>
        <fullName evidence="4">Methyltransferase domain-containing protein</fullName>
    </submittedName>
</protein>
<accession>A0A846XLR5</accession>
<comment type="caution">
    <text evidence="4">The sequence shown here is derived from an EMBL/GenBank/DDBJ whole genome shotgun (WGS) entry which is preliminary data.</text>
</comment>
<evidence type="ECO:0000256" key="2">
    <source>
        <dbReference type="ARBA" id="ARBA00022679"/>
    </source>
</evidence>
<keyword evidence="2 4" id="KW-0808">Transferase</keyword>
<sequence>MPEASFLTDTRTGYDTIAAAYAENFAGELDTSPWQRAILAAFAEVVGPGEPVIDIGCGPGRVTGFLSEHGLSIRGIDLSPAMVELARRHHPDIRFAVGSMTALEISDGALGAVVAWYSLIHIPPAARPGVLAEFHRVLRPGGHLLLGFQAGTEVKHYDEGFGFPVSLDFHRIAPEEAAASAEAAGFTVDMRFVRAPAGAEPTPQAALLLVRSN</sequence>
<dbReference type="EMBL" id="JAAXOO010000006">
    <property type="protein sequence ID" value="NKY36275.1"/>
    <property type="molecule type" value="Genomic_DNA"/>
</dbReference>
<proteinExistence type="predicted"/>
<evidence type="ECO:0000313" key="4">
    <source>
        <dbReference type="EMBL" id="NKY36275.1"/>
    </source>
</evidence>
<keyword evidence="1 4" id="KW-0489">Methyltransferase</keyword>
<reference evidence="4 5" key="1">
    <citation type="submission" date="2020-04" db="EMBL/GenBank/DDBJ databases">
        <title>MicrobeNet Type strains.</title>
        <authorList>
            <person name="Nicholson A.C."/>
        </authorList>
    </citation>
    <scope>NUCLEOTIDE SEQUENCE [LARGE SCALE GENOMIC DNA]</scope>
    <source>
        <strain evidence="4 5">DSM 45078</strain>
    </source>
</reference>
<dbReference type="Gene3D" id="3.40.50.150">
    <property type="entry name" value="Vaccinia Virus protein VP39"/>
    <property type="match status" value="1"/>
</dbReference>
<dbReference type="Proteomes" id="UP000565715">
    <property type="component" value="Unassembled WGS sequence"/>
</dbReference>
<dbReference type="Pfam" id="PF13649">
    <property type="entry name" value="Methyltransf_25"/>
    <property type="match status" value="1"/>
</dbReference>
<organism evidence="4 5">
    <name type="scientific">Nocardia speluncae</name>
    <dbReference type="NCBI Taxonomy" id="419477"/>
    <lineage>
        <taxon>Bacteria</taxon>
        <taxon>Bacillati</taxon>
        <taxon>Actinomycetota</taxon>
        <taxon>Actinomycetes</taxon>
        <taxon>Mycobacteriales</taxon>
        <taxon>Nocardiaceae</taxon>
        <taxon>Nocardia</taxon>
    </lineage>
</organism>
<dbReference type="InterPro" id="IPR041698">
    <property type="entry name" value="Methyltransf_25"/>
</dbReference>
<feature type="domain" description="Methyltransferase" evidence="3">
    <location>
        <begin position="52"/>
        <end position="142"/>
    </location>
</feature>
<dbReference type="RefSeq" id="WP_068044837.1">
    <property type="nucleotide sequence ID" value="NZ_JAAXOO010000006.1"/>
</dbReference>
<dbReference type="GO" id="GO:0032259">
    <property type="term" value="P:methylation"/>
    <property type="evidence" value="ECO:0007669"/>
    <property type="project" value="UniProtKB-KW"/>
</dbReference>
<dbReference type="SUPFAM" id="SSF53335">
    <property type="entry name" value="S-adenosyl-L-methionine-dependent methyltransferases"/>
    <property type="match status" value="1"/>
</dbReference>
<dbReference type="PANTHER" id="PTHR43861">
    <property type="entry name" value="TRANS-ACONITATE 2-METHYLTRANSFERASE-RELATED"/>
    <property type="match status" value="1"/>
</dbReference>
<dbReference type="PANTHER" id="PTHR43861:SF1">
    <property type="entry name" value="TRANS-ACONITATE 2-METHYLTRANSFERASE"/>
    <property type="match status" value="1"/>
</dbReference>
<keyword evidence="5" id="KW-1185">Reference proteome</keyword>
<dbReference type="InterPro" id="IPR029063">
    <property type="entry name" value="SAM-dependent_MTases_sf"/>
</dbReference>
<dbReference type="GO" id="GO:0008168">
    <property type="term" value="F:methyltransferase activity"/>
    <property type="evidence" value="ECO:0007669"/>
    <property type="project" value="UniProtKB-KW"/>
</dbReference>
<name>A0A846XLR5_9NOCA</name>
<dbReference type="AlphaFoldDB" id="A0A846XLR5"/>
<dbReference type="CDD" id="cd02440">
    <property type="entry name" value="AdoMet_MTases"/>
    <property type="match status" value="1"/>
</dbReference>
<evidence type="ECO:0000256" key="1">
    <source>
        <dbReference type="ARBA" id="ARBA00022603"/>
    </source>
</evidence>